<proteinExistence type="inferred from homology"/>
<gene>
    <name evidence="9" type="ORF">NKR23_g7741</name>
</gene>
<name>A0AA38RSW5_9PEZI</name>
<dbReference type="InterPro" id="IPR001300">
    <property type="entry name" value="Peptidase_C2_calpain_cat"/>
</dbReference>
<dbReference type="CDD" id="cd00044">
    <property type="entry name" value="CysPc"/>
    <property type="match status" value="1"/>
</dbReference>
<organism evidence="9 10">
    <name type="scientific">Pleurostoma richardsiae</name>
    <dbReference type="NCBI Taxonomy" id="41990"/>
    <lineage>
        <taxon>Eukaryota</taxon>
        <taxon>Fungi</taxon>
        <taxon>Dikarya</taxon>
        <taxon>Ascomycota</taxon>
        <taxon>Pezizomycotina</taxon>
        <taxon>Sordariomycetes</taxon>
        <taxon>Sordariomycetidae</taxon>
        <taxon>Calosphaeriales</taxon>
        <taxon>Pleurostomataceae</taxon>
        <taxon>Pleurostoma</taxon>
    </lineage>
</organism>
<feature type="compositionally biased region" description="Basic and acidic residues" evidence="7">
    <location>
        <begin position="1090"/>
        <end position="1134"/>
    </location>
</feature>
<dbReference type="GO" id="GO:0004198">
    <property type="term" value="F:calcium-dependent cysteine-type endopeptidase activity"/>
    <property type="evidence" value="ECO:0007669"/>
    <property type="project" value="InterPro"/>
</dbReference>
<keyword evidence="10" id="KW-1185">Reference proteome</keyword>
<evidence type="ECO:0000256" key="7">
    <source>
        <dbReference type="SAM" id="MobiDB-lite"/>
    </source>
</evidence>
<evidence type="ECO:0000256" key="5">
    <source>
        <dbReference type="PIRSR" id="PIRSR622684-1"/>
    </source>
</evidence>
<feature type="region of interest" description="Disordered" evidence="7">
    <location>
        <begin position="726"/>
        <end position="977"/>
    </location>
</feature>
<evidence type="ECO:0000313" key="9">
    <source>
        <dbReference type="EMBL" id="KAJ9141785.1"/>
    </source>
</evidence>
<dbReference type="PROSITE" id="PS50203">
    <property type="entry name" value="CALPAIN_CAT"/>
    <property type="match status" value="1"/>
</dbReference>
<feature type="active site" evidence="5 6">
    <location>
        <position position="428"/>
    </location>
</feature>
<dbReference type="SUPFAM" id="SSF54001">
    <property type="entry name" value="Cysteine proteinases"/>
    <property type="match status" value="1"/>
</dbReference>
<comment type="similarity">
    <text evidence="1">Belongs to the peptidase C2 family.</text>
</comment>
<evidence type="ECO:0000256" key="2">
    <source>
        <dbReference type="ARBA" id="ARBA00022670"/>
    </source>
</evidence>
<evidence type="ECO:0000256" key="6">
    <source>
        <dbReference type="PROSITE-ProRule" id="PRU00239"/>
    </source>
</evidence>
<dbReference type="GO" id="GO:0006508">
    <property type="term" value="P:proteolysis"/>
    <property type="evidence" value="ECO:0007669"/>
    <property type="project" value="UniProtKB-KW"/>
</dbReference>
<dbReference type="PANTHER" id="PTHR10183:SF379">
    <property type="entry name" value="CALPAIN-5"/>
    <property type="match status" value="1"/>
</dbReference>
<feature type="active site" evidence="5 6">
    <location>
        <position position="243"/>
    </location>
</feature>
<dbReference type="PANTHER" id="PTHR10183">
    <property type="entry name" value="CALPAIN"/>
    <property type="match status" value="1"/>
</dbReference>
<feature type="compositionally biased region" description="Low complexity" evidence="7">
    <location>
        <begin position="885"/>
        <end position="897"/>
    </location>
</feature>
<feature type="domain" description="Calpain catalytic" evidence="8">
    <location>
        <begin position="214"/>
        <end position="504"/>
    </location>
</feature>
<evidence type="ECO:0000313" key="10">
    <source>
        <dbReference type="Proteomes" id="UP001174694"/>
    </source>
</evidence>
<keyword evidence="4 6" id="KW-0788">Thiol protease</keyword>
<dbReference type="InterPro" id="IPR038765">
    <property type="entry name" value="Papain-like_cys_pep_sf"/>
</dbReference>
<comment type="caution">
    <text evidence="9">The sequence shown here is derived from an EMBL/GenBank/DDBJ whole genome shotgun (WGS) entry which is preliminary data.</text>
</comment>
<dbReference type="Proteomes" id="UP001174694">
    <property type="component" value="Unassembled WGS sequence"/>
</dbReference>
<evidence type="ECO:0000259" key="8">
    <source>
        <dbReference type="PROSITE" id="PS50203"/>
    </source>
</evidence>
<feature type="region of interest" description="Disordered" evidence="7">
    <location>
        <begin position="146"/>
        <end position="184"/>
    </location>
</feature>
<reference evidence="9" key="1">
    <citation type="submission" date="2022-07" db="EMBL/GenBank/DDBJ databases">
        <title>Fungi with potential for degradation of polypropylene.</title>
        <authorList>
            <person name="Gostincar C."/>
        </authorList>
    </citation>
    <scope>NUCLEOTIDE SEQUENCE</scope>
    <source>
        <strain evidence="9">EXF-13308</strain>
    </source>
</reference>
<feature type="compositionally biased region" description="Polar residues" evidence="7">
    <location>
        <begin position="928"/>
        <end position="941"/>
    </location>
</feature>
<dbReference type="FunFam" id="3.90.70.10:FF:000072">
    <property type="entry name" value="Cysteine proteinase"/>
    <property type="match status" value="1"/>
</dbReference>
<keyword evidence="3 6" id="KW-0378">Hydrolase</keyword>
<dbReference type="Gene3D" id="3.90.70.10">
    <property type="entry name" value="Cysteine proteinases"/>
    <property type="match status" value="1"/>
</dbReference>
<sequence>MAPSSIFSAEREFPDSVPDTMSLTPEVLAALQRRRETLLTPQEKVNRFWSKFATKAPGQAINLIPRDQFAVKAAVKRDNEKYGGGGQMAQKSYEEAAALCRAKVAMIVQECRRVNQKYRDPHFDLEYDLKMDRRDCLDPLNNVRKVEERKRKKKREDEDEDDEETPARRDAPHKDRGNRPGSGAMADLIHDVRAEGNLAPEGESESQLRPMAVKRVRDIFEDAHFFIDGPSANDVRQGRDGDCWLLAALCTLSNKKGLIEKVCVARDEDVGVYGFVFHRDGEWYSEIIDDKLYLSKPDYDEKTLERVLWEDRDRINSEEAYRKTYQTNSGALYFAQCSNPNETWLPLLEKAYAKAHGDYGVIEGGFTGEGIEDLTGGATSEIYTNDILDKEHFWKEGLMKVNRDFLFGCSTGLWGRGWGERKGIVELHAYSVMKAVEVDGVRLVLLKNPWGKHEWKGAWSNGSKEWTVDWMEKLDHKFGEDGSFWISYEDFLKKYQSIDRTRLFGPEWKVASISTTLNVPWTLEYHDTRFGFTLTRPGPVVVVLWQLDERYFRGLEGQYSFQLAFRIHRAGEDDYVVRSQTYYRMTRSATVELDPLEAGDYHVLVRIDTQRDGSLMRPEEVVRANVVDRREKLLRTGLAYDIAHSKGRIVQTPEEKAAREAYDKRKKAKAVAEYRRKLMEKREEEHYLEVKHLAKLRKRAEKKKARKREKTERKIEERERLERERLEKMKGEAALKDGQDGGEVKEGGESKTQSQDDSKQGITAGDAETEPIPEVAKAKGGEKAKSKDDDIHDGDESTDQGENTPSSSVCVENLAEGGLSPDEAEPTIMELPADQLATVPPGAQITAETIVTPRRVDETANAATKDSTPKGSAPPEAVVQEGKQSSSSAPGCPGPSDSQPPSVHKPDDSPQPSQPPSQQPLQHPPGQRVQQSSEIRSQQVVQPIGPPLPGDVDYPPSESDSDDDLGSISSVSDISDREIEIRMAEAKRIANQIPMIPVSSLVPPATLEEEDEFEKDPWNAVGVFGLRVYYKVTEEEKDKEIVKLSVVRPNPYSDLEEEKAPREGGKAGWRECMVLDVDDSAKDGTMGVEEADKKTGILPVKEAEDLENGRGESEGEQKAAEEQADEKKEDGGDA</sequence>
<dbReference type="Pfam" id="PF00648">
    <property type="entry name" value="Peptidase_C2"/>
    <property type="match status" value="1"/>
</dbReference>
<evidence type="ECO:0000256" key="1">
    <source>
        <dbReference type="ARBA" id="ARBA00007623"/>
    </source>
</evidence>
<feature type="compositionally biased region" description="Polar residues" evidence="7">
    <location>
        <begin position="800"/>
        <end position="810"/>
    </location>
</feature>
<keyword evidence="2 6" id="KW-0645">Protease</keyword>
<feature type="active site" evidence="5 6">
    <location>
        <position position="448"/>
    </location>
</feature>
<dbReference type="EMBL" id="JANBVO010000025">
    <property type="protein sequence ID" value="KAJ9141785.1"/>
    <property type="molecule type" value="Genomic_DNA"/>
</dbReference>
<dbReference type="SMART" id="SM00230">
    <property type="entry name" value="CysPc"/>
    <property type="match status" value="1"/>
</dbReference>
<protein>
    <submittedName>
        <fullName evidence="9">Calpain-1 catalytic subunit</fullName>
    </submittedName>
</protein>
<feature type="compositionally biased region" description="Polar residues" evidence="7">
    <location>
        <begin position="861"/>
        <end position="870"/>
    </location>
</feature>
<dbReference type="InterPro" id="IPR022684">
    <property type="entry name" value="Calpain_cysteine_protease"/>
</dbReference>
<dbReference type="AlphaFoldDB" id="A0AA38RSW5"/>
<evidence type="ECO:0000256" key="4">
    <source>
        <dbReference type="ARBA" id="ARBA00022807"/>
    </source>
</evidence>
<accession>A0AA38RSW5</accession>
<feature type="region of interest" description="Disordered" evidence="7">
    <location>
        <begin position="1079"/>
        <end position="1134"/>
    </location>
</feature>
<evidence type="ECO:0000256" key="3">
    <source>
        <dbReference type="ARBA" id="ARBA00022801"/>
    </source>
</evidence>
<feature type="compositionally biased region" description="Basic and acidic residues" evidence="7">
    <location>
        <begin position="726"/>
        <end position="759"/>
    </location>
</feature>
<feature type="compositionally biased region" description="Basic and acidic residues" evidence="7">
    <location>
        <begin position="776"/>
        <end position="790"/>
    </location>
</feature>
<feature type="compositionally biased region" description="Basic and acidic residues" evidence="7">
    <location>
        <begin position="165"/>
        <end position="178"/>
    </location>
</feature>